<dbReference type="AlphaFoldDB" id="A0A1F6DMA7"/>
<gene>
    <name evidence="2" type="ORF">A3C19_01175</name>
</gene>
<proteinExistence type="predicted"/>
<protein>
    <submittedName>
        <fullName evidence="2">Restriction endonuclease</fullName>
    </submittedName>
</protein>
<dbReference type="Gene3D" id="3.40.210.30">
    <property type="entry name" value="Dam replacing family, catalytic PD-(D/E)XK domain"/>
    <property type="match status" value="1"/>
</dbReference>
<sequence>MELTLDVKLATDYTSASQKARVLTEHWVDNSIFCPSCGQMSIDKYPNNKPVADFHCSNCTEEYELKSTHSVIGTKIVDGAYRTMLERLIGSNNPNFFLLKYDLENLEVTDFLVIPKHFFVPEIIEERKPLAPTARRAGWVGCNILLQSIPQTGKIFFVKNRQVEQKEKVLSEWKKTLFLREEKEVVAKGWLLDIMRSVESLKRREFTLDDIYTFENELRKLHPDNQHVRDKIRQQLQILRDNGYLTFAGRGNYLLSSLYEA</sequence>
<evidence type="ECO:0000259" key="1">
    <source>
        <dbReference type="Pfam" id="PF17726"/>
    </source>
</evidence>
<accession>A0A1F6DMA7</accession>
<keyword evidence="2" id="KW-0378">Hydrolase</keyword>
<organism evidence="2 3">
    <name type="scientific">Candidatus Kaiserbacteria bacterium RIFCSPHIGHO2_02_FULL_54_22</name>
    <dbReference type="NCBI Taxonomy" id="1798495"/>
    <lineage>
        <taxon>Bacteria</taxon>
        <taxon>Candidatus Kaiseribacteriota</taxon>
    </lineage>
</organism>
<feature type="domain" description="Dam-replacing protein HTH" evidence="1">
    <location>
        <begin position="188"/>
        <end position="253"/>
    </location>
</feature>
<keyword evidence="2" id="KW-0540">Nuclease</keyword>
<evidence type="ECO:0000313" key="2">
    <source>
        <dbReference type="EMBL" id="OGG62575.1"/>
    </source>
</evidence>
<dbReference type="Pfam" id="PF06044">
    <property type="entry name" value="DpnI"/>
    <property type="match status" value="1"/>
</dbReference>
<dbReference type="GO" id="GO:0004519">
    <property type="term" value="F:endonuclease activity"/>
    <property type="evidence" value="ECO:0007669"/>
    <property type="project" value="UniProtKB-KW"/>
</dbReference>
<dbReference type="InterPro" id="IPR036388">
    <property type="entry name" value="WH-like_DNA-bd_sf"/>
</dbReference>
<dbReference type="InterPro" id="IPR041368">
    <property type="entry name" value="DRP_C"/>
</dbReference>
<dbReference type="STRING" id="1798495.A3C19_01175"/>
<dbReference type="EMBL" id="MFLI01000006">
    <property type="protein sequence ID" value="OGG62575.1"/>
    <property type="molecule type" value="Genomic_DNA"/>
</dbReference>
<name>A0A1F6DMA7_9BACT</name>
<dbReference type="Proteomes" id="UP000178532">
    <property type="component" value="Unassembled WGS sequence"/>
</dbReference>
<reference evidence="2 3" key="1">
    <citation type="journal article" date="2016" name="Nat. Commun.">
        <title>Thousands of microbial genomes shed light on interconnected biogeochemical processes in an aquifer system.</title>
        <authorList>
            <person name="Anantharaman K."/>
            <person name="Brown C.T."/>
            <person name="Hug L.A."/>
            <person name="Sharon I."/>
            <person name="Castelle C.J."/>
            <person name="Probst A.J."/>
            <person name="Thomas B.C."/>
            <person name="Singh A."/>
            <person name="Wilkins M.J."/>
            <person name="Karaoz U."/>
            <person name="Brodie E.L."/>
            <person name="Williams K.H."/>
            <person name="Hubbard S.S."/>
            <person name="Banfield J.F."/>
        </authorList>
    </citation>
    <scope>NUCLEOTIDE SEQUENCE [LARGE SCALE GENOMIC DNA]</scope>
</reference>
<dbReference type="Gene3D" id="1.10.10.10">
    <property type="entry name" value="Winged helix-like DNA-binding domain superfamily/Winged helix DNA-binding domain"/>
    <property type="match status" value="1"/>
</dbReference>
<keyword evidence="2" id="KW-0255">Endonuclease</keyword>
<evidence type="ECO:0000313" key="3">
    <source>
        <dbReference type="Proteomes" id="UP000178532"/>
    </source>
</evidence>
<dbReference type="InterPro" id="IPR043025">
    <property type="entry name" value="DRP_PD-(D/E)XK_dom"/>
</dbReference>
<dbReference type="InterPro" id="IPR010324">
    <property type="entry name" value="DRP"/>
</dbReference>
<dbReference type="Pfam" id="PF17726">
    <property type="entry name" value="DpnI_C"/>
    <property type="match status" value="1"/>
</dbReference>
<comment type="caution">
    <text evidence="2">The sequence shown here is derived from an EMBL/GenBank/DDBJ whole genome shotgun (WGS) entry which is preliminary data.</text>
</comment>
<dbReference type="CDD" id="cd22319">
    <property type="entry name" value="DpnI-like"/>
    <property type="match status" value="1"/>
</dbReference>